<feature type="compositionally biased region" description="Acidic residues" evidence="1">
    <location>
        <begin position="38"/>
        <end position="57"/>
    </location>
</feature>
<feature type="region of interest" description="Disordered" evidence="1">
    <location>
        <begin position="28"/>
        <end position="57"/>
    </location>
</feature>
<comment type="caution">
    <text evidence="2">The sequence shown here is derived from an EMBL/GenBank/DDBJ whole genome shotgun (WGS) entry which is preliminary data.</text>
</comment>
<feature type="compositionally biased region" description="Low complexity" evidence="1">
    <location>
        <begin position="28"/>
        <end position="37"/>
    </location>
</feature>
<feature type="compositionally biased region" description="Low complexity" evidence="1">
    <location>
        <begin position="291"/>
        <end position="303"/>
    </location>
</feature>
<reference evidence="2 3" key="1">
    <citation type="submission" date="2013-12" db="EMBL/GenBank/DDBJ databases">
        <title>The Genome Sequence of Candida albicans P78048.</title>
        <authorList>
            <consortium name="The Broad Institute Genome Sequencing Platform"/>
            <consortium name="The Broad Institute Genome Sequencing Center for Infectious Disease"/>
            <person name="Cuomo C."/>
            <person name="Bennett R."/>
            <person name="Hirakawa M."/>
            <person name="Noverr M."/>
            <person name="Mitchell A."/>
            <person name="Young S.K."/>
            <person name="Zeng Q."/>
            <person name="Gargeya S."/>
            <person name="Fitzgerald M."/>
            <person name="Abouelleil A."/>
            <person name="Alvarado L."/>
            <person name="Berlin A.M."/>
            <person name="Chapman S.B."/>
            <person name="Dewar J."/>
            <person name="Goldberg J."/>
            <person name="Griggs A."/>
            <person name="Gujja S."/>
            <person name="Hansen M."/>
            <person name="Howarth C."/>
            <person name="Imamovic A."/>
            <person name="Larimer J."/>
            <person name="McCowan C."/>
            <person name="Murphy C."/>
            <person name="Pearson M."/>
            <person name="Priest M."/>
            <person name="Roberts A."/>
            <person name="Saif S."/>
            <person name="Shea T."/>
            <person name="Sykes S."/>
            <person name="Wortman J."/>
            <person name="Nusbaum C."/>
            <person name="Birren B."/>
        </authorList>
    </citation>
    <scope>NUCLEOTIDE SEQUENCE [LARGE SCALE GENOMIC DNA]</scope>
    <source>
        <strain evidence="2 3">P78048</strain>
    </source>
</reference>
<gene>
    <name evidence="2" type="ORF">MG3_01333</name>
</gene>
<evidence type="ECO:0000256" key="1">
    <source>
        <dbReference type="SAM" id="MobiDB-lite"/>
    </source>
</evidence>
<sequence length="418" mass="47503">MVVVSFFVNRIPFSKHIPVIRNFNTTSTASTTTSLSETETEDEDEPGFSSCEDEEDEEIKPIVVTTTKDKVHSKLLANRNNDNYYNNNYNNDDYNDYDANIFDSPKKRSHLGTVDGSSTLTVSERLARRKSRKSGISPPSPSKLNFTATNMSNSSSSLSSTTTATATATATATVPTPKNDVTLVDALTTEFDTNINIDKDYRMKQYLTDQNNKFDRLITKNLDIVLNGDITKDPNEKILQLIYENRSSIFNYVYKTGKNQLSTRLPYIPYFNPKSTSSTKNYHDNEEAFSDSDSSATSTLLGSPFSEQVDDRNIDAIDLIEIEELISLLDNNEQKIDYFINSLNDNTKQLLKRRLEKDFHGKGEAIKNLIIISCRISFKIMKKIQDIFNHKNMDTLIEYVLKIMVYVDSKLDEENKKT</sequence>
<feature type="compositionally biased region" description="Low complexity" evidence="1">
    <location>
        <begin position="147"/>
        <end position="160"/>
    </location>
</feature>
<dbReference type="AlphaFoldDB" id="A0AB34PYS5"/>
<proteinExistence type="predicted"/>
<dbReference type="Proteomes" id="UP000030161">
    <property type="component" value="Unassembled WGS sequence"/>
</dbReference>
<protein>
    <submittedName>
        <fullName evidence="2">Uncharacterized protein</fullName>
    </submittedName>
</protein>
<accession>A0AB34PYS5</accession>
<evidence type="ECO:0000313" key="2">
    <source>
        <dbReference type="EMBL" id="KGR16604.1"/>
    </source>
</evidence>
<feature type="region of interest" description="Disordered" evidence="1">
    <location>
        <begin position="279"/>
        <end position="304"/>
    </location>
</feature>
<evidence type="ECO:0000313" key="3">
    <source>
        <dbReference type="Proteomes" id="UP000030161"/>
    </source>
</evidence>
<feature type="region of interest" description="Disordered" evidence="1">
    <location>
        <begin position="125"/>
        <end position="160"/>
    </location>
</feature>
<name>A0AB34PYS5_CANAX</name>
<organism evidence="2 3">
    <name type="scientific">Candida albicans P78048</name>
    <dbReference type="NCBI Taxonomy" id="1094989"/>
    <lineage>
        <taxon>Eukaryota</taxon>
        <taxon>Fungi</taxon>
        <taxon>Dikarya</taxon>
        <taxon>Ascomycota</taxon>
        <taxon>Saccharomycotina</taxon>
        <taxon>Pichiomycetes</taxon>
        <taxon>Debaryomycetaceae</taxon>
        <taxon>Candida/Lodderomyces clade</taxon>
        <taxon>Candida</taxon>
    </lineage>
</organism>
<dbReference type="EMBL" id="AJIX01000009">
    <property type="protein sequence ID" value="KGR16604.1"/>
    <property type="molecule type" value="Genomic_DNA"/>
</dbReference>